<name>A0A0F9KC73_9ZZZZ</name>
<comment type="caution">
    <text evidence="1">The sequence shown here is derived from an EMBL/GenBank/DDBJ whole genome shotgun (WGS) entry which is preliminary data.</text>
</comment>
<reference evidence="1" key="1">
    <citation type="journal article" date="2015" name="Nature">
        <title>Complex archaea that bridge the gap between prokaryotes and eukaryotes.</title>
        <authorList>
            <person name="Spang A."/>
            <person name="Saw J.H."/>
            <person name="Jorgensen S.L."/>
            <person name="Zaremba-Niedzwiedzka K."/>
            <person name="Martijn J."/>
            <person name="Lind A.E."/>
            <person name="van Eijk R."/>
            <person name="Schleper C."/>
            <person name="Guy L."/>
            <person name="Ettema T.J."/>
        </authorList>
    </citation>
    <scope>NUCLEOTIDE SEQUENCE</scope>
</reference>
<evidence type="ECO:0000313" key="1">
    <source>
        <dbReference type="EMBL" id="KKM79573.1"/>
    </source>
</evidence>
<sequence length="88" mass="9846">MSNDKPIRHIAGPYTDLVQQCTRCLKIITDNRNTYYQEGTPPPRGFAEGPVVQAGNGWYVPAEPNDPSVVDCEPMDVVEAFEHDEEQP</sequence>
<proteinExistence type="predicted"/>
<protein>
    <submittedName>
        <fullName evidence="1">Uncharacterized protein</fullName>
    </submittedName>
</protein>
<dbReference type="EMBL" id="LAZR01008315">
    <property type="protein sequence ID" value="KKM79573.1"/>
    <property type="molecule type" value="Genomic_DNA"/>
</dbReference>
<gene>
    <name evidence="1" type="ORF">LCGC14_1348650</name>
</gene>
<dbReference type="AlphaFoldDB" id="A0A0F9KC73"/>
<accession>A0A0F9KC73</accession>
<organism evidence="1">
    <name type="scientific">marine sediment metagenome</name>
    <dbReference type="NCBI Taxonomy" id="412755"/>
    <lineage>
        <taxon>unclassified sequences</taxon>
        <taxon>metagenomes</taxon>
        <taxon>ecological metagenomes</taxon>
    </lineage>
</organism>